<comment type="similarity">
    <text evidence="9">Belongs to the class I-like SAM-binding methyltransferase superfamily. RNA M5U methyltransferase family. RlmD subfamily.</text>
</comment>
<feature type="active site" evidence="11">
    <location>
        <position position="420"/>
    </location>
</feature>
<evidence type="ECO:0000256" key="3">
    <source>
        <dbReference type="ARBA" id="ARBA00022603"/>
    </source>
</evidence>
<evidence type="ECO:0000256" key="6">
    <source>
        <dbReference type="ARBA" id="ARBA00022723"/>
    </source>
</evidence>
<dbReference type="Gene3D" id="2.40.50.1070">
    <property type="match status" value="1"/>
</dbReference>
<dbReference type="FunFam" id="2.40.50.140:FF:000097">
    <property type="entry name" value="23S rRNA (uracil(1939)-C(5))-methyltransferase RlmD"/>
    <property type="match status" value="1"/>
</dbReference>
<feature type="binding site" evidence="9">
    <location>
        <position position="369"/>
    </location>
    <ligand>
        <name>S-adenosyl-L-methionine</name>
        <dbReference type="ChEBI" id="CHEBI:59789"/>
    </ligand>
</feature>
<dbReference type="Proteomes" id="UP000445000">
    <property type="component" value="Unassembled WGS sequence"/>
</dbReference>
<feature type="binding site" evidence="9 10">
    <location>
        <position position="342"/>
    </location>
    <ligand>
        <name>S-adenosyl-L-methionine</name>
        <dbReference type="ChEBI" id="CHEBI:59789"/>
    </ligand>
</feature>
<dbReference type="InterPro" id="IPR030391">
    <property type="entry name" value="MeTrfase_TrmA_CS"/>
</dbReference>
<comment type="caution">
    <text evidence="14">The sequence shown here is derived from an EMBL/GenBank/DDBJ whole genome shotgun (WGS) entry which is preliminary data.</text>
</comment>
<feature type="binding site" evidence="9 10">
    <location>
        <position position="321"/>
    </location>
    <ligand>
        <name>S-adenosyl-L-methionine</name>
        <dbReference type="ChEBI" id="CHEBI:59789"/>
    </ligand>
</feature>
<feature type="region of interest" description="Disordered" evidence="12">
    <location>
        <begin position="1"/>
        <end position="32"/>
    </location>
</feature>
<dbReference type="PROSITE" id="PS50926">
    <property type="entry name" value="TRAM"/>
    <property type="match status" value="1"/>
</dbReference>
<dbReference type="SUPFAM" id="SSF53335">
    <property type="entry name" value="S-adenosyl-L-methionine-dependent methyltransferases"/>
    <property type="match status" value="1"/>
</dbReference>
<dbReference type="Pfam" id="PF05958">
    <property type="entry name" value="tRNA_U5-meth_tr"/>
    <property type="match status" value="1"/>
</dbReference>
<feature type="binding site" evidence="9 10">
    <location>
        <position position="292"/>
    </location>
    <ligand>
        <name>S-adenosyl-L-methionine</name>
        <dbReference type="ChEBI" id="CHEBI:59789"/>
    </ligand>
</feature>
<feature type="binding site" evidence="9">
    <location>
        <position position="103"/>
    </location>
    <ligand>
        <name>[4Fe-4S] cluster</name>
        <dbReference type="ChEBI" id="CHEBI:49883"/>
    </ligand>
</feature>
<dbReference type="GO" id="GO:0005506">
    <property type="term" value="F:iron ion binding"/>
    <property type="evidence" value="ECO:0007669"/>
    <property type="project" value="UniProtKB-UniRule"/>
</dbReference>
<feature type="domain" description="TRAM" evidence="13">
    <location>
        <begin position="20"/>
        <end position="84"/>
    </location>
</feature>
<dbReference type="HAMAP" id="MF_01010">
    <property type="entry name" value="23SrRNA_methyltr_RlmD"/>
    <property type="match status" value="1"/>
</dbReference>
<dbReference type="AlphaFoldDB" id="A0A829YDA2"/>
<keyword evidence="4 9" id="KW-0808">Transferase</keyword>
<feature type="binding site" evidence="9 10">
    <location>
        <position position="394"/>
    </location>
    <ligand>
        <name>S-adenosyl-L-methionine</name>
        <dbReference type="ChEBI" id="CHEBI:59789"/>
    </ligand>
</feature>
<dbReference type="SUPFAM" id="SSF50249">
    <property type="entry name" value="Nucleic acid-binding proteins"/>
    <property type="match status" value="1"/>
</dbReference>
<evidence type="ECO:0000256" key="11">
    <source>
        <dbReference type="PROSITE-ProRule" id="PRU10015"/>
    </source>
</evidence>
<feature type="active site" description="Nucleophile" evidence="9 10">
    <location>
        <position position="420"/>
    </location>
</feature>
<dbReference type="PROSITE" id="PS01230">
    <property type="entry name" value="TRMA_1"/>
    <property type="match status" value="1"/>
</dbReference>
<evidence type="ECO:0000256" key="5">
    <source>
        <dbReference type="ARBA" id="ARBA00022691"/>
    </source>
</evidence>
<keyword evidence="7 9" id="KW-0408">Iron</keyword>
<dbReference type="Gene3D" id="3.40.50.150">
    <property type="entry name" value="Vaccinia Virus protein VP39"/>
    <property type="match status" value="1"/>
</dbReference>
<dbReference type="GO" id="GO:0070041">
    <property type="term" value="F:rRNA (uridine-C5-)-methyltransferase activity"/>
    <property type="evidence" value="ECO:0007669"/>
    <property type="project" value="UniProtKB-UniRule"/>
</dbReference>
<keyword evidence="3 9" id="KW-0489">Methyltransferase</keyword>
<dbReference type="GO" id="GO:0070475">
    <property type="term" value="P:rRNA base methylation"/>
    <property type="evidence" value="ECO:0007669"/>
    <property type="project" value="TreeGrafter"/>
</dbReference>
<dbReference type="PANTHER" id="PTHR11061">
    <property type="entry name" value="RNA M5U METHYLTRANSFERASE"/>
    <property type="match status" value="1"/>
</dbReference>
<feature type="binding site" evidence="9">
    <location>
        <position position="326"/>
    </location>
    <ligand>
        <name>S-adenosyl-L-methionine</name>
        <dbReference type="ChEBI" id="CHEBI:59789"/>
    </ligand>
</feature>
<keyword evidence="8 9" id="KW-0411">Iron-sulfur</keyword>
<feature type="binding site" evidence="9">
    <location>
        <position position="97"/>
    </location>
    <ligand>
        <name>[4Fe-4S] cluster</name>
        <dbReference type="ChEBI" id="CHEBI:49883"/>
    </ligand>
</feature>
<sequence length="464" mass="51220">MHVNAKARKRASAQPEAHRQSNEGRSAGVIPRETARITDLSHEGRGVAHVEGKTVFIDDALPGELVEWQRIKRGRNFDEGRLLRVIEPSPDRIEPRCIHFGMCGGCVLQHLSGEQQLQFKQKQLMDSLTRIGRVTPQETLPPLQAGSWNYRRRARLAARWVPKKNRTVVGFRERSTPYITDLQRCEVLQAPLDQLLVPLSELVTALSIRNRVPQIEVAVADNAVALVVRVLEPLTEADRELLRRFGREHSVQMFLQPGGYETIAPMEDVEPLEYRLPSFGLTLQFLPTDFVQVNGPLNLQMIDRAVELLALKPDDRVLDLFCGLGNFSLPLARRAGQVVGVEGEAGLVARARDNASRNGLGNAQFFTANLADESIGSAQSPALWAGKFDKVLLDPPRAGAKEVLPVVAKSGADTVLYISCHPGSLARDAGILVHEHGYKLQAAGVMDMFPHTAHVESAALFVKP</sequence>
<evidence type="ECO:0000256" key="8">
    <source>
        <dbReference type="ARBA" id="ARBA00023014"/>
    </source>
</evidence>
<dbReference type="InterPro" id="IPR029063">
    <property type="entry name" value="SAM-dependent_MTases_sf"/>
</dbReference>
<dbReference type="EMBL" id="BLJN01000002">
    <property type="protein sequence ID" value="GFE80808.1"/>
    <property type="molecule type" value="Genomic_DNA"/>
</dbReference>
<evidence type="ECO:0000256" key="1">
    <source>
        <dbReference type="ARBA" id="ARBA00022485"/>
    </source>
</evidence>
<dbReference type="InterPro" id="IPR030390">
    <property type="entry name" value="MeTrfase_TrmA_AS"/>
</dbReference>
<accession>A0A829YDA2</accession>
<evidence type="ECO:0000313" key="15">
    <source>
        <dbReference type="Proteomes" id="UP000445000"/>
    </source>
</evidence>
<gene>
    <name evidence="9 14" type="primary">rlmD</name>
    <name evidence="14" type="ORF">GCM10011487_28080</name>
</gene>
<keyword evidence="2 9" id="KW-0698">rRNA processing</keyword>
<dbReference type="EC" id="2.1.1.190" evidence="9"/>
<evidence type="ECO:0000256" key="2">
    <source>
        <dbReference type="ARBA" id="ARBA00022552"/>
    </source>
</evidence>
<protein>
    <recommendedName>
        <fullName evidence="9">23S rRNA (uracil(1939)-C(5))-methyltransferase RlmD</fullName>
        <ecNumber evidence="9">2.1.1.190</ecNumber>
    </recommendedName>
    <alternativeName>
        <fullName evidence="9">23S rRNA(m5U1939)-methyltransferase</fullName>
    </alternativeName>
</protein>
<feature type="compositionally biased region" description="Basic residues" evidence="12">
    <location>
        <begin position="1"/>
        <end position="11"/>
    </location>
</feature>
<feature type="binding site" evidence="9">
    <location>
        <position position="106"/>
    </location>
    <ligand>
        <name>[4Fe-4S] cluster</name>
        <dbReference type="ChEBI" id="CHEBI:49883"/>
    </ligand>
</feature>
<dbReference type="Gene3D" id="2.40.50.140">
    <property type="entry name" value="Nucleic acid-binding proteins"/>
    <property type="match status" value="1"/>
</dbReference>
<proteinExistence type="inferred from homology"/>
<evidence type="ECO:0000259" key="13">
    <source>
        <dbReference type="PROSITE" id="PS50926"/>
    </source>
</evidence>
<keyword evidence="5 9" id="KW-0949">S-adenosyl-L-methionine</keyword>
<comment type="catalytic activity">
    <reaction evidence="9">
        <text>uridine(1939) in 23S rRNA + S-adenosyl-L-methionine = 5-methyluridine(1939) in 23S rRNA + S-adenosyl-L-homocysteine + H(+)</text>
        <dbReference type="Rhea" id="RHEA:42908"/>
        <dbReference type="Rhea" id="RHEA-COMP:10278"/>
        <dbReference type="Rhea" id="RHEA-COMP:10279"/>
        <dbReference type="ChEBI" id="CHEBI:15378"/>
        <dbReference type="ChEBI" id="CHEBI:57856"/>
        <dbReference type="ChEBI" id="CHEBI:59789"/>
        <dbReference type="ChEBI" id="CHEBI:65315"/>
        <dbReference type="ChEBI" id="CHEBI:74447"/>
        <dbReference type="EC" id="2.1.1.190"/>
    </reaction>
</comment>
<dbReference type="Pfam" id="PF01938">
    <property type="entry name" value="TRAM"/>
    <property type="match status" value="1"/>
</dbReference>
<evidence type="ECO:0000256" key="4">
    <source>
        <dbReference type="ARBA" id="ARBA00022679"/>
    </source>
</evidence>
<dbReference type="InterPro" id="IPR002792">
    <property type="entry name" value="TRAM_dom"/>
</dbReference>
<dbReference type="PANTHER" id="PTHR11061:SF49">
    <property type="entry name" value="23S RRNA (URACIL(1939)-C(5))-METHYLTRANSFERASE RLMD"/>
    <property type="match status" value="1"/>
</dbReference>
<dbReference type="PROSITE" id="PS51687">
    <property type="entry name" value="SAM_MT_RNA_M5U"/>
    <property type="match status" value="1"/>
</dbReference>
<dbReference type="PROSITE" id="PS01231">
    <property type="entry name" value="TRMA_2"/>
    <property type="match status" value="1"/>
</dbReference>
<dbReference type="GO" id="GO:0051539">
    <property type="term" value="F:4 iron, 4 sulfur cluster binding"/>
    <property type="evidence" value="ECO:0007669"/>
    <property type="project" value="UniProtKB-KW"/>
</dbReference>
<organism evidence="14 15">
    <name type="scientific">Steroidobacter agaridevorans</name>
    <dbReference type="NCBI Taxonomy" id="2695856"/>
    <lineage>
        <taxon>Bacteria</taxon>
        <taxon>Pseudomonadati</taxon>
        <taxon>Pseudomonadota</taxon>
        <taxon>Gammaproteobacteria</taxon>
        <taxon>Steroidobacterales</taxon>
        <taxon>Steroidobacteraceae</taxon>
        <taxon>Steroidobacter</taxon>
    </lineage>
</organism>
<evidence type="ECO:0000313" key="14">
    <source>
        <dbReference type="EMBL" id="GFE80808.1"/>
    </source>
</evidence>
<reference evidence="15" key="1">
    <citation type="submission" date="2020-01" db="EMBL/GenBank/DDBJ databases">
        <title>'Steroidobacter agaridevorans' sp. nov., agar-degrading bacteria isolated from rhizosphere soils.</title>
        <authorList>
            <person name="Ikenaga M."/>
            <person name="Kataoka M."/>
            <person name="Murouchi A."/>
            <person name="Katsuragi S."/>
            <person name="Sakai M."/>
        </authorList>
    </citation>
    <scope>NUCLEOTIDE SEQUENCE [LARGE SCALE GENOMIC DNA]</scope>
    <source>
        <strain evidence="15">YU21-B</strain>
    </source>
</reference>
<dbReference type="NCBIfam" id="NF009639">
    <property type="entry name" value="PRK13168.1"/>
    <property type="match status" value="1"/>
</dbReference>
<dbReference type="CDD" id="cd02440">
    <property type="entry name" value="AdoMet_MTases"/>
    <property type="match status" value="1"/>
</dbReference>
<comment type="function">
    <text evidence="9">Catalyzes the formation of 5-methyl-uridine at position 1939 (m5U1939) in 23S rRNA.</text>
</comment>
<keyword evidence="1 9" id="KW-0004">4Fe-4S</keyword>
<dbReference type="InterPro" id="IPR010280">
    <property type="entry name" value="U5_MeTrfase_fam"/>
</dbReference>
<evidence type="ECO:0000256" key="10">
    <source>
        <dbReference type="PROSITE-ProRule" id="PRU01024"/>
    </source>
</evidence>
<dbReference type="InterPro" id="IPR012340">
    <property type="entry name" value="NA-bd_OB-fold"/>
</dbReference>
<evidence type="ECO:0000256" key="9">
    <source>
        <dbReference type="HAMAP-Rule" id="MF_01010"/>
    </source>
</evidence>
<evidence type="ECO:0000256" key="12">
    <source>
        <dbReference type="SAM" id="MobiDB-lite"/>
    </source>
</evidence>
<dbReference type="NCBIfam" id="TIGR00479">
    <property type="entry name" value="rumA"/>
    <property type="match status" value="1"/>
</dbReference>
<evidence type="ECO:0000256" key="7">
    <source>
        <dbReference type="ARBA" id="ARBA00023004"/>
    </source>
</evidence>
<name>A0A829YDA2_9GAMM</name>
<keyword evidence="6 9" id="KW-0479">Metal-binding</keyword>
<dbReference type="InterPro" id="IPR001566">
    <property type="entry name" value="23S_rRNA_MeTrfase_RlmD"/>
</dbReference>
<dbReference type="GO" id="GO:0003723">
    <property type="term" value="F:RNA binding"/>
    <property type="evidence" value="ECO:0007669"/>
    <property type="project" value="InterPro"/>
</dbReference>
<keyword evidence="15" id="KW-1185">Reference proteome</keyword>
<feature type="binding site" evidence="9">
    <location>
        <position position="185"/>
    </location>
    <ligand>
        <name>[4Fe-4S] cluster</name>
        <dbReference type="ChEBI" id="CHEBI:49883"/>
    </ligand>
</feature>